<reference evidence="6 8" key="1">
    <citation type="submission" date="2017-09" db="EMBL/GenBank/DDBJ databases">
        <authorList>
            <person name="Campbell M.A."/>
            <person name="Lukasik P."/>
            <person name="Simon C."/>
            <person name="McCutcheon J.P."/>
        </authorList>
    </citation>
    <scope>NUCLEOTIDE SEQUENCE [LARGE SCALE GENOMIC DNA]</scope>
    <source>
        <strain evidence="6 8">TRYCRA</strain>
    </source>
</reference>
<dbReference type="SUPFAM" id="SSF54211">
    <property type="entry name" value="Ribosomal protein S5 domain 2-like"/>
    <property type="match status" value="1"/>
</dbReference>
<keyword evidence="3" id="KW-0687">Ribonucleoprotein</keyword>
<dbReference type="Gene3D" id="3.30.230.10">
    <property type="match status" value="1"/>
</dbReference>
<organism evidence="6 8">
    <name type="scientific">Candidatus Hodgkinia cicadicola</name>
    <dbReference type="NCBI Taxonomy" id="573658"/>
    <lineage>
        <taxon>Bacteria</taxon>
        <taxon>Pseudomonadati</taxon>
        <taxon>Pseudomonadota</taxon>
        <taxon>Alphaproteobacteria</taxon>
        <taxon>Hyphomicrobiales</taxon>
        <taxon>Candidatus Hodgkinia</taxon>
    </lineage>
</organism>
<sequence length="135" mass="15517">MYKTSVCNGWIYASAKKKTAIAKVKMCLNDKFVFNINKSDKDNRINDALFKFITFTVFELIRYKNFQVFVTVRGGGITSQAYAIRLAIVKCLLCLNDSIKPVLKANNYVTTDSRIVERKKCGHRKARKSCQFSKR</sequence>
<keyword evidence="2" id="KW-0689">Ribosomal protein</keyword>
<dbReference type="Pfam" id="PF00380">
    <property type="entry name" value="Ribosomal_S9"/>
    <property type="match status" value="1"/>
</dbReference>
<evidence type="ECO:0000313" key="6">
    <source>
        <dbReference type="EMBL" id="PIM95795.1"/>
    </source>
</evidence>
<proteinExistence type="inferred from homology"/>
<gene>
    <name evidence="6" type="primary">rpsI</name>
    <name evidence="7" type="ORF">trycra_17</name>
    <name evidence="6" type="ORF">trycra_60</name>
</gene>
<evidence type="ECO:0000256" key="2">
    <source>
        <dbReference type="ARBA" id="ARBA00022980"/>
    </source>
</evidence>
<comment type="caution">
    <text evidence="6">The sequence shown here is derived from an EMBL/GenBank/DDBJ whole genome shotgun (WGS) entry which is preliminary data.</text>
</comment>
<dbReference type="InterPro" id="IPR000754">
    <property type="entry name" value="Ribosomal_uS9"/>
</dbReference>
<dbReference type="InterPro" id="IPR020568">
    <property type="entry name" value="Ribosomal_Su5_D2-typ_SF"/>
</dbReference>
<keyword evidence="8" id="KW-1185">Reference proteome</keyword>
<dbReference type="EMBL" id="NXGP01000004">
    <property type="protein sequence ID" value="PIM95988.1"/>
    <property type="molecule type" value="Genomic_DNA"/>
</dbReference>
<dbReference type="EMBL" id="NXGP01000038">
    <property type="protein sequence ID" value="PIM95795.1"/>
    <property type="molecule type" value="Genomic_DNA"/>
</dbReference>
<name>A0ABX4MJP5_9HYPH</name>
<protein>
    <recommendedName>
        <fullName evidence="4">Small ribosomal subunit protein uS9</fullName>
    </recommendedName>
    <alternativeName>
        <fullName evidence="5">30S ribosomal protein S9</fullName>
    </alternativeName>
</protein>
<evidence type="ECO:0000313" key="7">
    <source>
        <dbReference type="EMBL" id="PIM95988.1"/>
    </source>
</evidence>
<evidence type="ECO:0000256" key="5">
    <source>
        <dbReference type="ARBA" id="ARBA00035523"/>
    </source>
</evidence>
<dbReference type="PANTHER" id="PTHR21569:SF1">
    <property type="entry name" value="SMALL RIBOSOMAL SUBUNIT PROTEIN US9M"/>
    <property type="match status" value="1"/>
</dbReference>
<evidence type="ECO:0000256" key="3">
    <source>
        <dbReference type="ARBA" id="ARBA00023274"/>
    </source>
</evidence>
<evidence type="ECO:0000313" key="8">
    <source>
        <dbReference type="Proteomes" id="UP000228979"/>
    </source>
</evidence>
<dbReference type="InterPro" id="IPR014721">
    <property type="entry name" value="Ribsml_uS5_D2-typ_fold_subgr"/>
</dbReference>
<dbReference type="Proteomes" id="UP000228979">
    <property type="component" value="Unassembled WGS sequence"/>
</dbReference>
<evidence type="ECO:0000256" key="1">
    <source>
        <dbReference type="ARBA" id="ARBA00005251"/>
    </source>
</evidence>
<comment type="similarity">
    <text evidence="1">Belongs to the universal ribosomal protein uS9 family.</text>
</comment>
<evidence type="ECO:0000256" key="4">
    <source>
        <dbReference type="ARBA" id="ARBA00035259"/>
    </source>
</evidence>
<accession>A0ABX4MJP5</accession>
<dbReference type="PANTHER" id="PTHR21569">
    <property type="entry name" value="RIBOSOMAL PROTEIN S9"/>
    <property type="match status" value="1"/>
</dbReference>